<name>A0A553HYZ1_9PEZI</name>
<dbReference type="OrthoDB" id="430051at2759"/>
<keyword evidence="1" id="KW-0479">Metal-binding</keyword>
<feature type="compositionally biased region" description="Polar residues" evidence="5">
    <location>
        <begin position="183"/>
        <end position="209"/>
    </location>
</feature>
<evidence type="ECO:0000256" key="3">
    <source>
        <dbReference type="ARBA" id="ARBA00022833"/>
    </source>
</evidence>
<evidence type="ECO:0000313" key="8">
    <source>
        <dbReference type="Proteomes" id="UP000319160"/>
    </source>
</evidence>
<accession>A0A553HYZ1</accession>
<feature type="region of interest" description="Disordered" evidence="5">
    <location>
        <begin position="332"/>
        <end position="357"/>
    </location>
</feature>
<dbReference type="InterPro" id="IPR010666">
    <property type="entry name" value="Znf_GRF"/>
</dbReference>
<dbReference type="EMBL" id="VFLP01000031">
    <property type="protein sequence ID" value="TRX93154.1"/>
    <property type="molecule type" value="Genomic_DNA"/>
</dbReference>
<organism evidence="7 8">
    <name type="scientific">Xylaria flabelliformis</name>
    <dbReference type="NCBI Taxonomy" id="2512241"/>
    <lineage>
        <taxon>Eukaryota</taxon>
        <taxon>Fungi</taxon>
        <taxon>Dikarya</taxon>
        <taxon>Ascomycota</taxon>
        <taxon>Pezizomycotina</taxon>
        <taxon>Sordariomycetes</taxon>
        <taxon>Xylariomycetidae</taxon>
        <taxon>Xylariales</taxon>
        <taxon>Xylariaceae</taxon>
        <taxon>Xylaria</taxon>
    </lineage>
</organism>
<proteinExistence type="predicted"/>
<evidence type="ECO:0000256" key="2">
    <source>
        <dbReference type="ARBA" id="ARBA00022771"/>
    </source>
</evidence>
<sequence>MSPSPPSTPKSPSFNGIFRNQRWLCNCDPRLDAVVKTVTQNPKNHGRRFYSCPNYGKGNYCDMFLFIDDAKARELECLMTNGRSEKRQTTLLESMTPSKGKRRLTDASATAEINDSQVGDNVASRSFIGPASTDHSSTLKGSDIRPSLTARSSTLKGSDENLRFQLDEFYNDTSDEDEDEEGTSNYNSRTTTDNNLQPSRVPTTPTAQRAGSKRKCPFEEEDLLDDLSSGGEEELITITESSSKAASAIGKQRNPNPFITPSVTRTTDVLQNGLPTPSLTRGASVKRVLFRDELAGQSSTSGANTTQTPKRQQLDGAMPLSQAAQLFGTDAIIKTPPSPSPPSSSPSSSSSSTNLTSEVMSLLKNENITPAVRSEVRKTLEKYVNQAKGYERGRDASRKAVKEAEDRTAAMQQKIDDLERSRQELRGQLMTMWGKI</sequence>
<gene>
    <name evidence="7" type="ORF">FHL15_006022</name>
</gene>
<dbReference type="Proteomes" id="UP000319160">
    <property type="component" value="Unassembled WGS sequence"/>
</dbReference>
<feature type="region of interest" description="Disordered" evidence="5">
    <location>
        <begin position="94"/>
        <end position="156"/>
    </location>
</feature>
<protein>
    <recommendedName>
        <fullName evidence="6">GRF-type domain-containing protein</fullName>
    </recommendedName>
</protein>
<keyword evidence="2 4" id="KW-0863">Zinc-finger</keyword>
<dbReference type="AlphaFoldDB" id="A0A553HYZ1"/>
<dbReference type="STRING" id="2512241.A0A553HYZ1"/>
<keyword evidence="3" id="KW-0862">Zinc</keyword>
<dbReference type="Pfam" id="PF06839">
    <property type="entry name" value="Zn_ribbon_GRF"/>
    <property type="match status" value="1"/>
</dbReference>
<comment type="caution">
    <text evidence="7">The sequence shown here is derived from an EMBL/GenBank/DDBJ whole genome shotgun (WGS) entry which is preliminary data.</text>
</comment>
<evidence type="ECO:0000256" key="4">
    <source>
        <dbReference type="PROSITE-ProRule" id="PRU01343"/>
    </source>
</evidence>
<feature type="compositionally biased region" description="Polar residues" evidence="5">
    <location>
        <begin position="107"/>
        <end position="119"/>
    </location>
</feature>
<feature type="domain" description="GRF-type" evidence="6">
    <location>
        <begin position="25"/>
        <end position="70"/>
    </location>
</feature>
<feature type="region of interest" description="Disordered" evidence="5">
    <location>
        <begin position="390"/>
        <end position="413"/>
    </location>
</feature>
<dbReference type="PROSITE" id="PS51999">
    <property type="entry name" value="ZF_GRF"/>
    <property type="match status" value="1"/>
</dbReference>
<dbReference type="GO" id="GO:0008270">
    <property type="term" value="F:zinc ion binding"/>
    <property type="evidence" value="ECO:0007669"/>
    <property type="project" value="UniProtKB-KW"/>
</dbReference>
<evidence type="ECO:0000259" key="6">
    <source>
        <dbReference type="PROSITE" id="PS51999"/>
    </source>
</evidence>
<evidence type="ECO:0000313" key="7">
    <source>
        <dbReference type="EMBL" id="TRX93154.1"/>
    </source>
</evidence>
<feature type="compositionally biased region" description="Acidic residues" evidence="5">
    <location>
        <begin position="170"/>
        <end position="182"/>
    </location>
</feature>
<feature type="region of interest" description="Disordered" evidence="5">
    <location>
        <begin position="170"/>
        <end position="215"/>
    </location>
</feature>
<reference evidence="8" key="1">
    <citation type="submission" date="2019-06" db="EMBL/GenBank/DDBJ databases">
        <title>Draft genome sequence of the griseofulvin-producing fungus Xylaria cubensis strain G536.</title>
        <authorList>
            <person name="Mead M.E."/>
            <person name="Raja H.A."/>
            <person name="Steenwyk J.L."/>
            <person name="Knowles S.L."/>
            <person name="Oberlies N.H."/>
            <person name="Rokas A."/>
        </authorList>
    </citation>
    <scope>NUCLEOTIDE SEQUENCE [LARGE SCALE GENOMIC DNA]</scope>
    <source>
        <strain evidence="8">G536</strain>
    </source>
</reference>
<evidence type="ECO:0000256" key="5">
    <source>
        <dbReference type="SAM" id="MobiDB-lite"/>
    </source>
</evidence>
<evidence type="ECO:0000256" key="1">
    <source>
        <dbReference type="ARBA" id="ARBA00022723"/>
    </source>
</evidence>
<keyword evidence="8" id="KW-1185">Reference proteome</keyword>